<gene>
    <name evidence="16" type="ORF">MNOR_LOCUS1983</name>
</gene>
<feature type="domain" description="Tyrosine specific protein phosphatases" evidence="14">
    <location>
        <begin position="781"/>
        <end position="855"/>
    </location>
</feature>
<evidence type="ECO:0000256" key="6">
    <source>
        <dbReference type="ARBA" id="ARBA00022801"/>
    </source>
</evidence>
<dbReference type="SUPFAM" id="SSF49265">
    <property type="entry name" value="Fibronectin type III"/>
    <property type="match status" value="4"/>
</dbReference>
<dbReference type="PANTHER" id="PTHR46957:SF3">
    <property type="entry name" value="CYTOKINE RECEPTOR"/>
    <property type="match status" value="1"/>
</dbReference>
<comment type="caution">
    <text evidence="16">The sequence shown here is derived from an EMBL/GenBank/DDBJ whole genome shotgun (WGS) entry which is preliminary data.</text>
</comment>
<evidence type="ECO:0000256" key="11">
    <source>
        <dbReference type="ARBA" id="ARBA00051722"/>
    </source>
</evidence>
<dbReference type="Pfam" id="PF00102">
    <property type="entry name" value="Y_phosphatase"/>
    <property type="match status" value="1"/>
</dbReference>
<proteinExistence type="predicted"/>
<evidence type="ECO:0000256" key="4">
    <source>
        <dbReference type="ARBA" id="ARBA00022729"/>
    </source>
</evidence>
<organism evidence="16 17">
    <name type="scientific">Meganyctiphanes norvegica</name>
    <name type="common">Northern krill</name>
    <name type="synonym">Thysanopoda norvegica</name>
    <dbReference type="NCBI Taxonomy" id="48144"/>
    <lineage>
        <taxon>Eukaryota</taxon>
        <taxon>Metazoa</taxon>
        <taxon>Ecdysozoa</taxon>
        <taxon>Arthropoda</taxon>
        <taxon>Crustacea</taxon>
        <taxon>Multicrustacea</taxon>
        <taxon>Malacostraca</taxon>
        <taxon>Eumalacostraca</taxon>
        <taxon>Eucarida</taxon>
        <taxon>Euphausiacea</taxon>
        <taxon>Euphausiidae</taxon>
        <taxon>Meganyctiphanes</taxon>
    </lineage>
</organism>
<dbReference type="GO" id="GO:0048666">
    <property type="term" value="P:neuron development"/>
    <property type="evidence" value="ECO:0007669"/>
    <property type="project" value="UniProtKB-ARBA"/>
</dbReference>
<feature type="domain" description="Fibronectin type-III" evidence="15">
    <location>
        <begin position="289"/>
        <end position="386"/>
    </location>
</feature>
<dbReference type="Proteomes" id="UP001497623">
    <property type="component" value="Unassembled WGS sequence"/>
</dbReference>
<dbReference type="SMART" id="SM00060">
    <property type="entry name" value="FN3"/>
    <property type="match status" value="5"/>
</dbReference>
<dbReference type="InterPro" id="IPR041201">
    <property type="entry name" value="PTPRJ_TM"/>
</dbReference>
<name>A0AAV2PNS7_MEGNR</name>
<evidence type="ECO:0000256" key="10">
    <source>
        <dbReference type="ARBA" id="ARBA00023180"/>
    </source>
</evidence>
<keyword evidence="17" id="KW-1185">Reference proteome</keyword>
<evidence type="ECO:0000313" key="17">
    <source>
        <dbReference type="Proteomes" id="UP001497623"/>
    </source>
</evidence>
<dbReference type="PROSITE" id="PS50853">
    <property type="entry name" value="FN3"/>
    <property type="match status" value="4"/>
</dbReference>
<keyword evidence="9 12" id="KW-0472">Membrane</keyword>
<dbReference type="InterPro" id="IPR029021">
    <property type="entry name" value="Prot-tyrosine_phosphatase-like"/>
</dbReference>
<keyword evidence="4" id="KW-0732">Signal</keyword>
<accession>A0AAV2PNS7</accession>
<feature type="domain" description="Fibronectin type-III" evidence="15">
    <location>
        <begin position="196"/>
        <end position="288"/>
    </location>
</feature>
<keyword evidence="7" id="KW-0904">Protein phosphatase</keyword>
<evidence type="ECO:0000259" key="15">
    <source>
        <dbReference type="PROSITE" id="PS50853"/>
    </source>
</evidence>
<comment type="subcellular location">
    <subcellularLocation>
        <location evidence="1">Membrane</location>
        <topology evidence="1">Single-pass type I membrane protein</topology>
    </subcellularLocation>
</comment>
<dbReference type="InterPro" id="IPR000387">
    <property type="entry name" value="Tyr_Pase_dom"/>
</dbReference>
<dbReference type="PROSITE" id="PS50056">
    <property type="entry name" value="TYR_PHOSPHATASE_2"/>
    <property type="match status" value="1"/>
</dbReference>
<feature type="non-terminal residue" evidence="16">
    <location>
        <position position="893"/>
    </location>
</feature>
<dbReference type="FunFam" id="3.90.190.10:FF:000009">
    <property type="entry name" value="Receptor-type tyrosine-protein phosphatase beta"/>
    <property type="match status" value="1"/>
</dbReference>
<feature type="domain" description="Tyrosine-protein phosphatase" evidence="13">
    <location>
        <begin position="609"/>
        <end position="864"/>
    </location>
</feature>
<dbReference type="Gene3D" id="3.90.190.10">
    <property type="entry name" value="Protein tyrosine phosphatase superfamily"/>
    <property type="match status" value="1"/>
</dbReference>
<keyword evidence="10" id="KW-0325">Glycoprotein</keyword>
<evidence type="ECO:0000256" key="9">
    <source>
        <dbReference type="ARBA" id="ARBA00023136"/>
    </source>
</evidence>
<evidence type="ECO:0000256" key="1">
    <source>
        <dbReference type="ARBA" id="ARBA00004479"/>
    </source>
</evidence>
<evidence type="ECO:0000259" key="13">
    <source>
        <dbReference type="PROSITE" id="PS50055"/>
    </source>
</evidence>
<keyword evidence="3 12" id="KW-0812">Transmembrane</keyword>
<dbReference type="InterPro" id="IPR003595">
    <property type="entry name" value="Tyr_Pase_cat"/>
</dbReference>
<comment type="catalytic activity">
    <reaction evidence="11">
        <text>O-phospho-L-tyrosyl-[protein] + H2O = L-tyrosyl-[protein] + phosphate</text>
        <dbReference type="Rhea" id="RHEA:10684"/>
        <dbReference type="Rhea" id="RHEA-COMP:10136"/>
        <dbReference type="Rhea" id="RHEA-COMP:20101"/>
        <dbReference type="ChEBI" id="CHEBI:15377"/>
        <dbReference type="ChEBI" id="CHEBI:43474"/>
        <dbReference type="ChEBI" id="CHEBI:46858"/>
        <dbReference type="ChEBI" id="CHEBI:61978"/>
        <dbReference type="EC" id="3.1.3.48"/>
    </reaction>
</comment>
<dbReference type="GO" id="GO:0004725">
    <property type="term" value="F:protein tyrosine phosphatase activity"/>
    <property type="evidence" value="ECO:0007669"/>
    <property type="project" value="UniProtKB-EC"/>
</dbReference>
<dbReference type="GO" id="GO:0016020">
    <property type="term" value="C:membrane"/>
    <property type="evidence" value="ECO:0007669"/>
    <property type="project" value="UniProtKB-SubCell"/>
</dbReference>
<dbReference type="InterPro" id="IPR050713">
    <property type="entry name" value="RTP_Phos/Ushers"/>
</dbReference>
<reference evidence="16 17" key="1">
    <citation type="submission" date="2024-05" db="EMBL/GenBank/DDBJ databases">
        <authorList>
            <person name="Wallberg A."/>
        </authorList>
    </citation>
    <scope>NUCLEOTIDE SEQUENCE [LARGE SCALE GENOMIC DNA]</scope>
</reference>
<evidence type="ECO:0000256" key="7">
    <source>
        <dbReference type="ARBA" id="ARBA00022912"/>
    </source>
</evidence>
<dbReference type="SUPFAM" id="SSF52799">
    <property type="entry name" value="(Phosphotyrosine protein) phosphatases II"/>
    <property type="match status" value="1"/>
</dbReference>
<evidence type="ECO:0000256" key="2">
    <source>
        <dbReference type="ARBA" id="ARBA00013064"/>
    </source>
</evidence>
<dbReference type="SMART" id="SM00404">
    <property type="entry name" value="PTPc_motif"/>
    <property type="match status" value="1"/>
</dbReference>
<dbReference type="PRINTS" id="PR00700">
    <property type="entry name" value="PRTYPHPHTASE"/>
</dbReference>
<dbReference type="AlphaFoldDB" id="A0AAV2PNS7"/>
<dbReference type="InterPro" id="IPR000242">
    <property type="entry name" value="PTP_cat"/>
</dbReference>
<keyword evidence="8 12" id="KW-1133">Transmembrane helix</keyword>
<dbReference type="PROSITE" id="PS50055">
    <property type="entry name" value="TYR_PHOSPHATASE_PTP"/>
    <property type="match status" value="1"/>
</dbReference>
<dbReference type="InterPro" id="IPR036116">
    <property type="entry name" value="FN3_sf"/>
</dbReference>
<feature type="non-terminal residue" evidence="16">
    <location>
        <position position="1"/>
    </location>
</feature>
<dbReference type="InterPro" id="IPR013783">
    <property type="entry name" value="Ig-like_fold"/>
</dbReference>
<keyword evidence="5" id="KW-0677">Repeat</keyword>
<evidence type="ECO:0000256" key="3">
    <source>
        <dbReference type="ARBA" id="ARBA00022692"/>
    </source>
</evidence>
<evidence type="ECO:0000259" key="14">
    <source>
        <dbReference type="PROSITE" id="PS50056"/>
    </source>
</evidence>
<sequence length="893" mass="102621">TLAPNPVRDITPILDASNITFEWPRPEGRIDNYTFTWWNQNTPEKKMHKYVPGSQATEGIHRKLSVLVGDLMPGETYTFEVYTTSHGISSEKKNFTTRTKPVIRSEIQIVTLLDDTRSFTVRYIPTRQSDATFDTYRFMLSDPNIPVKEKKEDDKDKKIVFSDLVPGRLYNITVWTVSGGVTSQPLIRQHRLAPDPVRNIEATQITDTQIRLHWTRPAGDYDQFEVTYLLGEKNLVSNTTAYDYITISDLRPHRNYTFTVLTQSGGIQDVGVFKQSKPISATFTTMESTPGEIVEFEASNVRPNTVDFNWALPQDEQNGVLVEFIIKYKPKGAVSFSERRFGPESTSGSISNLTPGKTYIFEIQAKTQVGAGRVSRIEQTMPVWPPPEPSPQVFPTEVSRTSRTIHIRYRQNYFSDRNGPVIGYTVIVAHHEDEDSSKEPLGWDLPGWRDVQTYSVWPPYQVTELYYPFNTTSVEDFKIGVDKDCMSKRNYCNGPLNPGTTYRVKIRAFTSSDKYADTYYSHPIITDSESSNIGVAVAIPVVLLVLIVVVVVIMRRRRVCLIPNRSTDHIRKDDVHSLSDSIIETSRPVKLKDFAEHYRFMSADSDFHFSEEYEALKHVGRDLPCVAADLPVNRPKNRFTNILPYDHSRFKLLSTDDEDGSDYVNANYVPGYNSPREFIVTQGPLPSTRDDFWRMCWESNSRSIVMLTRCIEKGREKCDHYWPYDTQPVYYGDIQVTILNDSHFPDWNVSEFRVCKGEVCRVMRHYHFTTWPDFGVPDPPQTLVRFVRNFRQALANDQKPIVIHCSAGVGRSGTFIALDRILQSIMKCDYVDIFGIVYEMRRERVWMVQTEQQYICIHQCLMAVLEGREDEHPIKQIHDNQGFEDDEGIAEPG</sequence>
<feature type="domain" description="Fibronectin type-III" evidence="15">
    <location>
        <begin position="3"/>
        <end position="102"/>
    </location>
</feature>
<evidence type="ECO:0000256" key="5">
    <source>
        <dbReference type="ARBA" id="ARBA00022737"/>
    </source>
</evidence>
<dbReference type="Pfam" id="PF00041">
    <property type="entry name" value="fn3"/>
    <property type="match status" value="3"/>
</dbReference>
<dbReference type="EC" id="3.1.3.48" evidence="2"/>
<dbReference type="Pfam" id="PF18861">
    <property type="entry name" value="PTP_tm"/>
    <property type="match status" value="1"/>
</dbReference>
<protein>
    <recommendedName>
        <fullName evidence="2">protein-tyrosine-phosphatase</fullName>
        <ecNumber evidence="2">3.1.3.48</ecNumber>
    </recommendedName>
</protein>
<dbReference type="Gene3D" id="2.60.40.10">
    <property type="entry name" value="Immunoglobulins"/>
    <property type="match status" value="5"/>
</dbReference>
<evidence type="ECO:0000256" key="12">
    <source>
        <dbReference type="SAM" id="Phobius"/>
    </source>
</evidence>
<dbReference type="InterPro" id="IPR003961">
    <property type="entry name" value="FN3_dom"/>
</dbReference>
<dbReference type="SMART" id="SM00194">
    <property type="entry name" value="PTPc"/>
    <property type="match status" value="1"/>
</dbReference>
<dbReference type="PROSITE" id="PS00383">
    <property type="entry name" value="TYR_PHOSPHATASE_1"/>
    <property type="match status" value="1"/>
</dbReference>
<dbReference type="EMBL" id="CAXKWB010000565">
    <property type="protein sequence ID" value="CAL4061233.1"/>
    <property type="molecule type" value="Genomic_DNA"/>
</dbReference>
<dbReference type="CDD" id="cd00063">
    <property type="entry name" value="FN3"/>
    <property type="match status" value="3"/>
</dbReference>
<evidence type="ECO:0000256" key="8">
    <source>
        <dbReference type="ARBA" id="ARBA00022989"/>
    </source>
</evidence>
<feature type="domain" description="Fibronectin type-III" evidence="15">
    <location>
        <begin position="103"/>
        <end position="195"/>
    </location>
</feature>
<dbReference type="CDD" id="cd14548">
    <property type="entry name" value="R3-PTPc"/>
    <property type="match status" value="1"/>
</dbReference>
<keyword evidence="6" id="KW-0378">Hydrolase</keyword>
<dbReference type="InterPro" id="IPR016130">
    <property type="entry name" value="Tyr_Pase_AS"/>
</dbReference>
<dbReference type="PANTHER" id="PTHR46957">
    <property type="entry name" value="CYTOKINE RECEPTOR"/>
    <property type="match status" value="1"/>
</dbReference>
<feature type="transmembrane region" description="Helical" evidence="12">
    <location>
        <begin position="533"/>
        <end position="554"/>
    </location>
</feature>
<evidence type="ECO:0000313" key="16">
    <source>
        <dbReference type="EMBL" id="CAL4061233.1"/>
    </source>
</evidence>